<dbReference type="Proteomes" id="UP000483820">
    <property type="component" value="Chromosome II"/>
</dbReference>
<evidence type="ECO:0000313" key="2">
    <source>
        <dbReference type="Proteomes" id="UP000483820"/>
    </source>
</evidence>
<dbReference type="RefSeq" id="XP_003097295.2">
    <property type="nucleotide sequence ID" value="XM_003097247.2"/>
</dbReference>
<proteinExistence type="predicted"/>
<organism evidence="1 2">
    <name type="scientific">Caenorhabditis remanei</name>
    <name type="common">Caenorhabditis vulgaris</name>
    <dbReference type="NCBI Taxonomy" id="31234"/>
    <lineage>
        <taxon>Eukaryota</taxon>
        <taxon>Metazoa</taxon>
        <taxon>Ecdysozoa</taxon>
        <taxon>Nematoda</taxon>
        <taxon>Chromadorea</taxon>
        <taxon>Rhabditida</taxon>
        <taxon>Rhabditina</taxon>
        <taxon>Rhabditomorpha</taxon>
        <taxon>Rhabditoidea</taxon>
        <taxon>Rhabditidae</taxon>
        <taxon>Peloderinae</taxon>
        <taxon>Caenorhabditis</taxon>
    </lineage>
</organism>
<gene>
    <name evidence="1" type="ORF">GCK72_003733</name>
</gene>
<reference evidence="1 2" key="1">
    <citation type="submission" date="2019-12" db="EMBL/GenBank/DDBJ databases">
        <title>Chromosome-level assembly of the Caenorhabditis remanei genome.</title>
        <authorList>
            <person name="Teterina A.A."/>
            <person name="Willis J.H."/>
            <person name="Phillips P.C."/>
        </authorList>
    </citation>
    <scope>NUCLEOTIDE SEQUENCE [LARGE SCALE GENOMIC DNA]</scope>
    <source>
        <strain evidence="1 2">PX506</strain>
        <tissue evidence="1">Whole organism</tissue>
    </source>
</reference>
<sequence>MASTCEQAVSQLIKDWMIDAKYPNLKTLIVRLANNAHSFGDITKDLDRVKWDEYRRPTKKEFDTSNVIFKTRHWDWCNWDLSYDIRQKDTGKMATVNCQYKAVIFFVWDCQNQ</sequence>
<dbReference type="CTD" id="9806903"/>
<protein>
    <submittedName>
        <fullName evidence="1">Uncharacterized protein</fullName>
    </submittedName>
</protein>
<dbReference type="AlphaFoldDB" id="A0A6A5H7S5"/>
<dbReference type="KEGG" id="crq:GCK72_003733"/>
<dbReference type="GeneID" id="9806903"/>
<dbReference type="EMBL" id="WUAV01000002">
    <property type="protein sequence ID" value="KAF1763788.1"/>
    <property type="molecule type" value="Genomic_DNA"/>
</dbReference>
<accession>A0A6A5H7S5</accession>
<name>A0A6A5H7S5_CAERE</name>
<evidence type="ECO:0000313" key="1">
    <source>
        <dbReference type="EMBL" id="KAF1763788.1"/>
    </source>
</evidence>
<comment type="caution">
    <text evidence="1">The sequence shown here is derived from an EMBL/GenBank/DDBJ whole genome shotgun (WGS) entry which is preliminary data.</text>
</comment>